<protein>
    <submittedName>
        <fullName evidence="2">Uncharacterized protein</fullName>
    </submittedName>
</protein>
<accession>A0A1X0NRV0</accession>
<evidence type="ECO:0000313" key="3">
    <source>
        <dbReference type="Proteomes" id="UP000192257"/>
    </source>
</evidence>
<dbReference type="OrthoDB" id="273423at2759"/>
<feature type="region of interest" description="Disordered" evidence="1">
    <location>
        <begin position="1"/>
        <end position="51"/>
    </location>
</feature>
<feature type="compositionally biased region" description="Polar residues" evidence="1">
    <location>
        <begin position="396"/>
        <end position="408"/>
    </location>
</feature>
<proteinExistence type="predicted"/>
<dbReference type="EMBL" id="NBCO01000025">
    <property type="protein sequence ID" value="ORC86909.1"/>
    <property type="molecule type" value="Genomic_DNA"/>
</dbReference>
<reference evidence="2 3" key="1">
    <citation type="submission" date="2017-03" db="EMBL/GenBank/DDBJ databases">
        <title>An alternative strategy for trypanosome survival in the mammalian bloodstream revealed through genome and transcriptome analysis of the ubiquitous bovine parasite Trypanosoma (Megatrypanum) theileri.</title>
        <authorList>
            <person name="Kelly S."/>
            <person name="Ivens A."/>
            <person name="Mott A."/>
            <person name="O'Neill E."/>
            <person name="Emms D."/>
            <person name="Macleod O."/>
            <person name="Voorheis P."/>
            <person name="Matthews J."/>
            <person name="Matthews K."/>
            <person name="Carrington M."/>
        </authorList>
    </citation>
    <scope>NUCLEOTIDE SEQUENCE [LARGE SCALE GENOMIC DNA]</scope>
    <source>
        <strain evidence="2">Edinburgh</strain>
    </source>
</reference>
<feature type="region of interest" description="Disordered" evidence="1">
    <location>
        <begin position="442"/>
        <end position="461"/>
    </location>
</feature>
<dbReference type="RefSeq" id="XP_028880975.1">
    <property type="nucleotide sequence ID" value="XM_029027796.1"/>
</dbReference>
<feature type="compositionally biased region" description="Basic residues" evidence="1">
    <location>
        <begin position="777"/>
        <end position="794"/>
    </location>
</feature>
<feature type="region of interest" description="Disordered" evidence="1">
    <location>
        <begin position="363"/>
        <end position="410"/>
    </location>
</feature>
<organism evidence="2 3">
    <name type="scientific">Trypanosoma theileri</name>
    <dbReference type="NCBI Taxonomy" id="67003"/>
    <lineage>
        <taxon>Eukaryota</taxon>
        <taxon>Discoba</taxon>
        <taxon>Euglenozoa</taxon>
        <taxon>Kinetoplastea</taxon>
        <taxon>Metakinetoplastina</taxon>
        <taxon>Trypanosomatida</taxon>
        <taxon>Trypanosomatidae</taxon>
        <taxon>Trypanosoma</taxon>
    </lineage>
</organism>
<feature type="compositionally biased region" description="Polar residues" evidence="1">
    <location>
        <begin position="1"/>
        <end position="20"/>
    </location>
</feature>
<feature type="region of interest" description="Disordered" evidence="1">
    <location>
        <begin position="755"/>
        <end position="811"/>
    </location>
</feature>
<name>A0A1X0NRV0_9TRYP</name>
<feature type="compositionally biased region" description="Polar residues" evidence="1">
    <location>
        <begin position="36"/>
        <end position="46"/>
    </location>
</feature>
<feature type="compositionally biased region" description="Basic and acidic residues" evidence="1">
    <location>
        <begin position="766"/>
        <end position="776"/>
    </location>
</feature>
<dbReference type="GeneID" id="39987576"/>
<sequence length="915" mass="102910">MDQQLNNGTTQAKGASQKSPTEPPTLRARRFPTPRARSTTSPQLSRRPTEVPEIAFRNSAESISDPVVSVLLSTPGAHSSPVDPFMTVIYPGKMGGSEEIEAEGESESLRARDNLGRTQVRVEGYFYDDGDDDAIGALIPNDLPRSTILYVLTASEGRDKLFKCLQYGLQVMICFLKRPGLFSPESQGLADYWAERFLRNSNTIRHGRGLFKVGRWLLNLFFLEEIYDRLSLKHGNQVRGFLNKVRAFLARFPFFPGTGSLLEYGKKKKPISSSRNSFDDKESSNIDSLVTDDMFSCIARVEHPWGYPTIPCPMSIGGRDNVKRNENENNAIEPDAARRFYLKERIMNNNNDFQEITHKQLQQPLNDEKEGVDNEHHESSPTHPCTDIPDYAAHDTLSSPPSIQSTLPASFLMDGGRNRAARESLLPSKTLLQPLRATNMDEEDHVNNSNDNKTIHIDGTPSMKPMMKMEGRNDSGLCHPLETNASSFPGYLSSYQTLPYEPRLGDALPAPRNSGNNHTGNKMHAVRSAASPINMEDEDFEFPNSRYNGSDINYSSSSDDVLKEKEGLVNGNMQSLPAEMGYPDHWRKRVLQFSTPLMLLLSVRSVATIGRRVLRDILLLSSKQFLDLLYVEKNRPVLQRRSNWLWLAVSVIDLILNTIRLVDEGWYKYATARHSPAYHCNCNTNNDSEEDTMIRYRGLVAQRKTNLVFPPVDLDFGAPICSSPAYFEAADPVHITPSCRICGCLFVETHAGEGEGLSSSQDGEEEEHHQHQLEQRRQHKRQYSYKHTSSRRSGKTNGNHNISSPFRDMGSFGNKEKANTIGETAEVAILFIPWLMRKLFNYIWLLRAHSNWTATILLQVRYMAEVFLAFQYCFGGYETGKNDASLEEILHPFGAIAGLVSAVLGLQRAVESAPK</sequence>
<dbReference type="AlphaFoldDB" id="A0A1X0NRV0"/>
<keyword evidence="3" id="KW-1185">Reference proteome</keyword>
<feature type="compositionally biased region" description="Polar residues" evidence="1">
    <location>
        <begin position="795"/>
        <end position="804"/>
    </location>
</feature>
<feature type="compositionally biased region" description="Basic and acidic residues" evidence="1">
    <location>
        <begin position="366"/>
        <end position="380"/>
    </location>
</feature>
<dbReference type="VEuPathDB" id="TriTrypDB:TM35_000252050"/>
<evidence type="ECO:0000256" key="1">
    <source>
        <dbReference type="SAM" id="MobiDB-lite"/>
    </source>
</evidence>
<evidence type="ECO:0000313" key="2">
    <source>
        <dbReference type="EMBL" id="ORC86909.1"/>
    </source>
</evidence>
<dbReference type="Proteomes" id="UP000192257">
    <property type="component" value="Unassembled WGS sequence"/>
</dbReference>
<comment type="caution">
    <text evidence="2">The sequence shown here is derived from an EMBL/GenBank/DDBJ whole genome shotgun (WGS) entry which is preliminary data.</text>
</comment>
<gene>
    <name evidence="2" type="ORF">TM35_000252050</name>
</gene>